<reference evidence="1 2" key="1">
    <citation type="submission" date="2021-04" db="EMBL/GenBank/DDBJ databases">
        <title>Nocardia tengchongensis.</title>
        <authorList>
            <person name="Zhuang k."/>
            <person name="Ran Y."/>
            <person name="Li W."/>
        </authorList>
    </citation>
    <scope>NUCLEOTIDE SEQUENCE [LARGE SCALE GENOMIC DNA]</scope>
    <source>
        <strain evidence="1 2">CFH S0057</strain>
    </source>
</reference>
<gene>
    <name evidence="1" type="ORF">KHQ06_06520</name>
</gene>
<dbReference type="EMBL" id="CP074371">
    <property type="protein sequence ID" value="QVI22668.1"/>
    <property type="molecule type" value="Genomic_DNA"/>
</dbReference>
<proteinExistence type="predicted"/>
<accession>A0ABX8CRV2</accession>
<evidence type="ECO:0000313" key="2">
    <source>
        <dbReference type="Proteomes" id="UP000683310"/>
    </source>
</evidence>
<dbReference type="Proteomes" id="UP000683310">
    <property type="component" value="Chromosome"/>
</dbReference>
<sequence>MEKTTVLACNGFGAQFYIPGFVRIDEMRQISEYGSAELYVVYDDTKLGEVAQVTVGNCSDGPPPEGQTPPAVGLGRIHTVGVSSYVYYQAAPAPNWHNEKTMVVTGRPFNLEFYVPGFIAIDKLRQVDDGGSVQLFVRYNTNINEIHHISVAAVGPDRELPAGAVDLGLIHPYESWVYVHYTDQIVATQP</sequence>
<evidence type="ECO:0000313" key="1">
    <source>
        <dbReference type="EMBL" id="QVI22668.1"/>
    </source>
</evidence>
<organism evidence="1 2">
    <name type="scientific">Nocardia tengchongensis</name>
    <dbReference type="NCBI Taxonomy" id="2055889"/>
    <lineage>
        <taxon>Bacteria</taxon>
        <taxon>Bacillati</taxon>
        <taxon>Actinomycetota</taxon>
        <taxon>Actinomycetes</taxon>
        <taxon>Mycobacteriales</taxon>
        <taxon>Nocardiaceae</taxon>
        <taxon>Nocardia</taxon>
    </lineage>
</organism>
<protein>
    <submittedName>
        <fullName evidence="1">Uncharacterized protein</fullName>
    </submittedName>
</protein>
<name>A0ABX8CRV2_9NOCA</name>
<keyword evidence="2" id="KW-1185">Reference proteome</keyword>
<dbReference type="RefSeq" id="WP_213558747.1">
    <property type="nucleotide sequence ID" value="NZ_JBHZDI010000013.1"/>
</dbReference>